<name>A0A0Q0ULY8_9CORY</name>
<dbReference type="OrthoDB" id="4411532at2"/>
<gene>
    <name evidence="1" type="ORF">Clow_00487</name>
</gene>
<reference evidence="1 2" key="1">
    <citation type="submission" date="2015-10" db="EMBL/GenBank/DDBJ databases">
        <title>Corynebacteirum lowii and Corynebacterium oculi species nova, derived from human clinical disease and and emended description of Corynebacterium mastiditis.</title>
        <authorList>
            <person name="Bernard K."/>
            <person name="Pacheco A.L."/>
            <person name="Mcdougall C."/>
            <person name="Burtx T."/>
            <person name="Weibe D."/>
            <person name="Tyler S."/>
            <person name="Olson A.B."/>
            <person name="Cnockaert M."/>
            <person name="Eguchi H."/>
            <person name="Kuwahara T."/>
            <person name="Nakayama-Imaohji H."/>
            <person name="Boudewijins M."/>
            <person name="Van Hoecke F."/>
            <person name="Bernier A.-M."/>
            <person name="Vandamme P."/>
        </authorList>
    </citation>
    <scope>NUCLEOTIDE SEQUENCE [LARGE SCALE GENOMIC DNA]</scope>
    <source>
        <strain evidence="1 2">NML 130206</strain>
    </source>
</reference>
<protein>
    <recommendedName>
        <fullName evidence="3">PE family protein</fullName>
    </recommendedName>
</protein>
<dbReference type="EMBL" id="LKEV01000001">
    <property type="protein sequence ID" value="KQB87428.1"/>
    <property type="molecule type" value="Genomic_DNA"/>
</dbReference>
<accession>A0A0Q0ULY8</accession>
<evidence type="ECO:0008006" key="3">
    <source>
        <dbReference type="Google" id="ProtNLM"/>
    </source>
</evidence>
<sequence length="99" mass="11108">MEELSITPEAARGMVRRGLEELEERIRAHQSAPPGFPAVAAGQQFGDYGRRLAEAYMRLHSVEMSRMQTLLGMLRSTLREIEAIDAANSRHAEDLERIG</sequence>
<dbReference type="STRING" id="1544413.Clow_00487"/>
<comment type="caution">
    <text evidence="1">The sequence shown here is derived from an EMBL/GenBank/DDBJ whole genome shotgun (WGS) entry which is preliminary data.</text>
</comment>
<dbReference type="PATRIC" id="fig|1544413.3.peg.491"/>
<organism evidence="1 2">
    <name type="scientific">Corynebacterium lowii</name>
    <dbReference type="NCBI Taxonomy" id="1544413"/>
    <lineage>
        <taxon>Bacteria</taxon>
        <taxon>Bacillati</taxon>
        <taxon>Actinomycetota</taxon>
        <taxon>Actinomycetes</taxon>
        <taxon>Mycobacteriales</taxon>
        <taxon>Corynebacteriaceae</taxon>
        <taxon>Corynebacterium</taxon>
    </lineage>
</organism>
<keyword evidence="2" id="KW-1185">Reference proteome</keyword>
<evidence type="ECO:0000313" key="2">
    <source>
        <dbReference type="Proteomes" id="UP000050488"/>
    </source>
</evidence>
<dbReference type="RefSeq" id="WP_156334536.1">
    <property type="nucleotide sequence ID" value="NZ_JAUSQY010000001.1"/>
</dbReference>
<evidence type="ECO:0000313" key="1">
    <source>
        <dbReference type="EMBL" id="KQB87428.1"/>
    </source>
</evidence>
<proteinExistence type="predicted"/>
<dbReference type="AlphaFoldDB" id="A0A0Q0ULY8"/>
<dbReference type="Proteomes" id="UP000050488">
    <property type="component" value="Unassembled WGS sequence"/>
</dbReference>